<comment type="caution">
    <text evidence="19">The sequence shown here is derived from an EMBL/GenBank/DDBJ whole genome shotgun (WGS) entry which is preliminary data.</text>
</comment>
<accession>A0A151MMK0</accession>
<dbReference type="FunFam" id="1.20.1640.10:FF:000008">
    <property type="entry name" value="NPC intracellular cholesterol transporter 1"/>
    <property type="match status" value="1"/>
</dbReference>
<feature type="region of interest" description="Disordered" evidence="15">
    <location>
        <begin position="1274"/>
        <end position="1300"/>
    </location>
</feature>
<evidence type="ECO:0000256" key="16">
    <source>
        <dbReference type="SAM" id="Phobius"/>
    </source>
</evidence>
<feature type="chain" id="PRO_5007585270" evidence="17">
    <location>
        <begin position="21"/>
        <end position="1300"/>
    </location>
</feature>
<dbReference type="EMBL" id="AKHW03005679">
    <property type="protein sequence ID" value="KYO25683.1"/>
    <property type="molecule type" value="Genomic_DNA"/>
</dbReference>
<keyword evidence="5 16" id="KW-0812">Transmembrane</keyword>
<evidence type="ECO:0000256" key="3">
    <source>
        <dbReference type="ARBA" id="ARBA00022448"/>
    </source>
</evidence>
<dbReference type="Pfam" id="PF22314">
    <property type="entry name" value="NPC1_MLD"/>
    <property type="match status" value="1"/>
</dbReference>
<dbReference type="GO" id="GO:0012505">
    <property type="term" value="C:endomembrane system"/>
    <property type="evidence" value="ECO:0007669"/>
    <property type="project" value="UniProtKB-SubCell"/>
</dbReference>
<dbReference type="PANTHER" id="PTHR45727">
    <property type="entry name" value="NPC INTRACELLULAR CHOLESTEROL TRANSPORTER 1"/>
    <property type="match status" value="1"/>
</dbReference>
<keyword evidence="11" id="KW-1207">Sterol metabolism</keyword>
<keyword evidence="13" id="KW-0753">Steroid metabolism</keyword>
<feature type="transmembrane region" description="Helical" evidence="16">
    <location>
        <begin position="771"/>
        <end position="793"/>
    </location>
</feature>
<evidence type="ECO:0000256" key="15">
    <source>
        <dbReference type="SAM" id="MobiDB-lite"/>
    </source>
</evidence>
<dbReference type="eggNOG" id="KOG1933">
    <property type="taxonomic scope" value="Eukaryota"/>
</dbReference>
<evidence type="ECO:0000256" key="12">
    <source>
        <dbReference type="ARBA" id="ARBA00023180"/>
    </source>
</evidence>
<sequence>MPGSLLALALVCASLELAWTATSTPALTPIHRTGYCSFYGECGRNPEVNISLFPTQVPCLDNGPARNMSGLHLAALRRVCPMLEGSQACCSLGQLNALEASLALSGGVLARCPACARNFATLHCHNICSPDQSLFTNVTRVFARSGIAAGSFAVLEYDGFYQQSFASDAYTSCRNVRLPATGGYAIAAMCGKYGVTLCNPQRWLDFQGDTSNGLAPLRIRFHLIPDSAPGPGDGMKPLGAATVACQSPVEAGSEPCSCQDCPAACPPLPPLPEPPEPFHVGVMDGDLFVACVLFAGLSVTFLAWRGWCCWQRRASKPPAPKPQKKERERGMKCTEAAQARLGAAFQFWGELVASYPGTVLAVAAAATLGCCSGLAFLELVTDPVELWAAPGSDARQEKAFHDRHFGPFFRTNQVFLTAPGLQGESYHSLLLGEKNFSGVLSQPVLLKLLELQERLRDVMVWAPRHGHNVTLADVCYAPLNPEQPGPSDCCVNSLAQYFQSNRTRLLLTAPQSVAGKQGTVDWRDHFLYCVNSPLSFKDITNLELSCMADYGAPVFPFLAVGGYSGEEYSEAEALVLTFSLNNYHRDDPRFEWALLWEQRFLEILQDFQREHAGNLSVAYMAERSLEDEINRTTAEDLPIFAISYLVVFLYIALALGSYNSCRHILVDSKMTLGLGGVLVVLCAVGSAMGLCAYMGLPSSLIIVEVLPFLLLAVGADNIFIFVLELQRSERGVGESREQHIGRILGNVAPSMLLCSLSEAVCFFLVRSFALSAGVAVVLDFLLQISAFVALVALDARRQEAGRWDMCCCCSCQKGQRAWQDSGLLRPLMRRYYAPALLHRRMRPVVMLLFFFLFCAGLYFTLQLEVGLDQELALPEDSYLLQYFEALNQYFMVGVPTFFITTSGYNFSLTAGIDGVCSSTGCDNNSLMQKIQYAAEFPNVSYLAIPATSWVDDFLDWLNPTSGCCRIHVFGPKKGQFCPATDSSLSCLLGKCQAGGTSGARPSPTDFDRFLPWFLGDRPTLQCPKGGLGAYNTAVDVGPGGEILASRFMAYHTPLRNSQEFTAALAAARALAANITASMRRVPGTDPSFRVFPYSLPYVFYEQYLSIVGEGLFTLGLCLVPTFAVSCLLLGLELRLGLANLVAVLSVLVTTGGAMALWSIPYNAVALVNLVATVGISVEFTSHITRSFAISTRPGRLERAKEATVDMGSAVVAGVAMTNLPGIVVLAFARARLVQIFFFRLNLIVTLLGLVHGLVLLPVLLSYFGPPPLMSLSSVKTLTSSSPGTQPPEDPSKDPPTSPQA</sequence>
<keyword evidence="3" id="KW-0813">Transport</keyword>
<keyword evidence="12" id="KW-0325">Glycoprotein</keyword>
<dbReference type="GO" id="GO:0015485">
    <property type="term" value="F:cholesterol binding"/>
    <property type="evidence" value="ECO:0007669"/>
    <property type="project" value="TreeGrafter"/>
</dbReference>
<comment type="catalytic activity">
    <reaction evidence="14">
        <text>cholesterol(in) = cholesterol(out)</text>
        <dbReference type="Rhea" id="RHEA:39747"/>
        <dbReference type="ChEBI" id="CHEBI:16113"/>
    </reaction>
</comment>
<dbReference type="GO" id="GO:0030299">
    <property type="term" value="P:intestinal cholesterol absorption"/>
    <property type="evidence" value="ECO:0007669"/>
    <property type="project" value="TreeGrafter"/>
</dbReference>
<feature type="transmembrane region" description="Helical" evidence="16">
    <location>
        <begin position="1111"/>
        <end position="1130"/>
    </location>
</feature>
<evidence type="ECO:0000256" key="11">
    <source>
        <dbReference type="ARBA" id="ARBA00023166"/>
    </source>
</evidence>
<keyword evidence="10" id="KW-1015">Disulfide bond</keyword>
<feature type="transmembrane region" description="Helical" evidence="16">
    <location>
        <begin position="1206"/>
        <end position="1228"/>
    </location>
</feature>
<gene>
    <name evidence="19" type="primary">NPC1</name>
    <name evidence="19" type="ORF">Y1Q_0001839</name>
</gene>
<evidence type="ECO:0000256" key="8">
    <source>
        <dbReference type="ARBA" id="ARBA00023098"/>
    </source>
</evidence>
<name>A0A151MMK0_ALLMI</name>
<keyword evidence="4" id="KW-0153">Cholesterol metabolism</keyword>
<feature type="transmembrane region" description="Helical" evidence="16">
    <location>
        <begin position="743"/>
        <end position="765"/>
    </location>
</feature>
<evidence type="ECO:0000256" key="10">
    <source>
        <dbReference type="ARBA" id="ARBA00023157"/>
    </source>
</evidence>
<keyword evidence="6 17" id="KW-0732">Signal</keyword>
<dbReference type="Pfam" id="PF16414">
    <property type="entry name" value="NPC1_N"/>
    <property type="match status" value="1"/>
</dbReference>
<dbReference type="NCBIfam" id="TIGR00917">
    <property type="entry name" value="2A060601"/>
    <property type="match status" value="1"/>
</dbReference>
<keyword evidence="9 16" id="KW-0472">Membrane</keyword>
<organism evidence="19 20">
    <name type="scientific">Alligator mississippiensis</name>
    <name type="common">American alligator</name>
    <dbReference type="NCBI Taxonomy" id="8496"/>
    <lineage>
        <taxon>Eukaryota</taxon>
        <taxon>Metazoa</taxon>
        <taxon>Chordata</taxon>
        <taxon>Craniata</taxon>
        <taxon>Vertebrata</taxon>
        <taxon>Euteleostomi</taxon>
        <taxon>Archelosauria</taxon>
        <taxon>Archosauria</taxon>
        <taxon>Crocodylia</taxon>
        <taxon>Alligatoridae</taxon>
        <taxon>Alligatorinae</taxon>
        <taxon>Alligator</taxon>
    </lineage>
</organism>
<evidence type="ECO:0000256" key="5">
    <source>
        <dbReference type="ARBA" id="ARBA00022692"/>
    </source>
</evidence>
<dbReference type="InterPro" id="IPR053956">
    <property type="entry name" value="NPC1_MLD"/>
</dbReference>
<evidence type="ECO:0000313" key="19">
    <source>
        <dbReference type="EMBL" id="KYO25683.1"/>
    </source>
</evidence>
<dbReference type="STRING" id="8496.A0A151MMK0"/>
<evidence type="ECO:0000256" key="7">
    <source>
        <dbReference type="ARBA" id="ARBA00022989"/>
    </source>
</evidence>
<evidence type="ECO:0000256" key="17">
    <source>
        <dbReference type="SAM" id="SignalP"/>
    </source>
</evidence>
<reference evidence="19 20" key="1">
    <citation type="journal article" date="2012" name="Genome Biol.">
        <title>Sequencing three crocodilian genomes to illuminate the evolution of archosaurs and amniotes.</title>
        <authorList>
            <person name="St John J.A."/>
            <person name="Braun E.L."/>
            <person name="Isberg S.R."/>
            <person name="Miles L.G."/>
            <person name="Chong A.Y."/>
            <person name="Gongora J."/>
            <person name="Dalzell P."/>
            <person name="Moran C."/>
            <person name="Bed'hom B."/>
            <person name="Abzhanov A."/>
            <person name="Burgess S.C."/>
            <person name="Cooksey A.M."/>
            <person name="Castoe T.A."/>
            <person name="Crawford N.G."/>
            <person name="Densmore L.D."/>
            <person name="Drew J.C."/>
            <person name="Edwards S.V."/>
            <person name="Faircloth B.C."/>
            <person name="Fujita M.K."/>
            <person name="Greenwold M.J."/>
            <person name="Hoffmann F.G."/>
            <person name="Howard J.M."/>
            <person name="Iguchi T."/>
            <person name="Janes D.E."/>
            <person name="Khan S.Y."/>
            <person name="Kohno S."/>
            <person name="de Koning A.J."/>
            <person name="Lance S.L."/>
            <person name="McCarthy F.M."/>
            <person name="McCormack J.E."/>
            <person name="Merchant M.E."/>
            <person name="Peterson D.G."/>
            <person name="Pollock D.D."/>
            <person name="Pourmand N."/>
            <person name="Raney B.J."/>
            <person name="Roessler K.A."/>
            <person name="Sanford J.R."/>
            <person name="Sawyer R.H."/>
            <person name="Schmidt C.J."/>
            <person name="Triplett E.W."/>
            <person name="Tuberville T.D."/>
            <person name="Venegas-Anaya M."/>
            <person name="Howard J.T."/>
            <person name="Jarvis E.D."/>
            <person name="Guillette L.J.Jr."/>
            <person name="Glenn T.C."/>
            <person name="Green R.E."/>
            <person name="Ray D.A."/>
        </authorList>
    </citation>
    <scope>NUCLEOTIDE SEQUENCE [LARGE SCALE GENOMIC DNA]</scope>
    <source>
        <strain evidence="19">KSC_2009_1</strain>
    </source>
</reference>
<evidence type="ECO:0000256" key="9">
    <source>
        <dbReference type="ARBA" id="ARBA00023136"/>
    </source>
</evidence>
<feature type="transmembrane region" description="Helical" evidence="16">
    <location>
        <begin position="1240"/>
        <end position="1263"/>
    </location>
</feature>
<dbReference type="GO" id="GO:0042632">
    <property type="term" value="P:cholesterol homeostasis"/>
    <property type="evidence" value="ECO:0007669"/>
    <property type="project" value="TreeGrafter"/>
</dbReference>
<protein>
    <submittedName>
        <fullName evidence="19">Niemann-Pick C1 protein</fullName>
    </submittedName>
</protein>
<dbReference type="InterPro" id="IPR053958">
    <property type="entry name" value="HMGCR/SNAP/NPC1-like_SSD"/>
</dbReference>
<evidence type="ECO:0000256" key="6">
    <source>
        <dbReference type="ARBA" id="ARBA00022729"/>
    </source>
</evidence>
<comment type="similarity">
    <text evidence="2">Belongs to the patched family.</text>
</comment>
<evidence type="ECO:0000256" key="14">
    <source>
        <dbReference type="ARBA" id="ARBA00034049"/>
    </source>
</evidence>
<feature type="transmembrane region" description="Helical" evidence="16">
    <location>
        <begin position="670"/>
        <end position="695"/>
    </location>
</feature>
<keyword evidence="20" id="KW-1185">Reference proteome</keyword>
<keyword evidence="7 16" id="KW-1133">Transmembrane helix</keyword>
<feature type="transmembrane region" description="Helical" evidence="16">
    <location>
        <begin position="1137"/>
        <end position="1159"/>
    </location>
</feature>
<feature type="domain" description="SSD" evidence="18">
    <location>
        <begin position="636"/>
        <end position="793"/>
    </location>
</feature>
<dbReference type="GO" id="GO:0005886">
    <property type="term" value="C:plasma membrane"/>
    <property type="evidence" value="ECO:0007669"/>
    <property type="project" value="TreeGrafter"/>
</dbReference>
<comment type="subcellular location">
    <subcellularLocation>
        <location evidence="1">Endomembrane system</location>
        <topology evidence="1">Multi-pass membrane protein</topology>
    </subcellularLocation>
</comment>
<dbReference type="SUPFAM" id="SSF82866">
    <property type="entry name" value="Multidrug efflux transporter AcrB transmembrane domain"/>
    <property type="match status" value="2"/>
</dbReference>
<evidence type="ECO:0000313" key="20">
    <source>
        <dbReference type="Proteomes" id="UP000050525"/>
    </source>
</evidence>
<dbReference type="PANTHER" id="PTHR45727:SF3">
    <property type="entry name" value="NPC1-LIKE INTRACELLULAR CHOLESTEROL TRANSPORTER 1"/>
    <property type="match status" value="1"/>
</dbReference>
<evidence type="ECO:0000256" key="2">
    <source>
        <dbReference type="ARBA" id="ARBA00005585"/>
    </source>
</evidence>
<dbReference type="GO" id="GO:0030301">
    <property type="term" value="P:cholesterol transport"/>
    <property type="evidence" value="ECO:0007669"/>
    <property type="project" value="UniProtKB-ARBA"/>
</dbReference>
<dbReference type="InterPro" id="IPR004765">
    <property type="entry name" value="NPC1-like"/>
</dbReference>
<feature type="compositionally biased region" description="Pro residues" evidence="15">
    <location>
        <begin position="1284"/>
        <end position="1300"/>
    </location>
</feature>
<evidence type="ECO:0000259" key="18">
    <source>
        <dbReference type="PROSITE" id="PS50156"/>
    </source>
</evidence>
<dbReference type="Proteomes" id="UP000050525">
    <property type="component" value="Unassembled WGS sequence"/>
</dbReference>
<evidence type="ECO:0000256" key="13">
    <source>
        <dbReference type="ARBA" id="ARBA00023221"/>
    </source>
</evidence>
<dbReference type="GO" id="GO:0008203">
    <property type="term" value="P:cholesterol metabolic process"/>
    <property type="evidence" value="ECO:0007669"/>
    <property type="project" value="UniProtKB-KW"/>
</dbReference>
<dbReference type="Gene3D" id="1.20.1640.10">
    <property type="entry name" value="Multidrug efflux transporter AcrB transmembrane domain"/>
    <property type="match status" value="2"/>
</dbReference>
<evidence type="ECO:0000256" key="1">
    <source>
        <dbReference type="ARBA" id="ARBA00004127"/>
    </source>
</evidence>
<feature type="transmembrane region" description="Helical" evidence="16">
    <location>
        <begin position="637"/>
        <end position="658"/>
    </location>
</feature>
<dbReference type="GO" id="GO:0005319">
    <property type="term" value="F:lipid transporter activity"/>
    <property type="evidence" value="ECO:0007669"/>
    <property type="project" value="InterPro"/>
</dbReference>
<dbReference type="InterPro" id="IPR000731">
    <property type="entry name" value="SSD"/>
</dbReference>
<feature type="transmembrane region" description="Helical" evidence="16">
    <location>
        <begin position="844"/>
        <end position="861"/>
    </location>
</feature>
<proteinExistence type="inferred from homology"/>
<dbReference type="PROSITE" id="PS50156">
    <property type="entry name" value="SSD"/>
    <property type="match status" value="1"/>
</dbReference>
<dbReference type="InterPro" id="IPR032190">
    <property type="entry name" value="NPC1_N"/>
</dbReference>
<dbReference type="Pfam" id="PF12349">
    <property type="entry name" value="Sterol-sensing"/>
    <property type="match status" value="1"/>
</dbReference>
<evidence type="ECO:0000256" key="4">
    <source>
        <dbReference type="ARBA" id="ARBA00022548"/>
    </source>
</evidence>
<feature type="transmembrane region" description="Helical" evidence="16">
    <location>
        <begin position="701"/>
        <end position="723"/>
    </location>
</feature>
<feature type="signal peptide" evidence="17">
    <location>
        <begin position="1"/>
        <end position="20"/>
    </location>
</feature>
<keyword evidence="8" id="KW-0443">Lipid metabolism</keyword>